<dbReference type="NCBIfam" id="TIGR00813">
    <property type="entry name" value="sss"/>
    <property type="match status" value="1"/>
</dbReference>
<evidence type="ECO:0000256" key="2">
    <source>
        <dbReference type="ARBA" id="ARBA00006434"/>
    </source>
</evidence>
<feature type="transmembrane region" description="Helical" evidence="14">
    <location>
        <begin position="114"/>
        <end position="133"/>
    </location>
</feature>
<dbReference type="GO" id="GO:0015824">
    <property type="term" value="P:proline transport"/>
    <property type="evidence" value="ECO:0007669"/>
    <property type="project" value="UniProtKB-UniRule"/>
</dbReference>
<feature type="transmembrane region" description="Helical" evidence="14">
    <location>
        <begin position="469"/>
        <end position="488"/>
    </location>
</feature>
<keyword evidence="10 14" id="KW-0472">Membrane</keyword>
<dbReference type="PROSITE" id="PS50283">
    <property type="entry name" value="NA_SOLUT_SYMP_3"/>
    <property type="match status" value="1"/>
</dbReference>
<evidence type="ECO:0000313" key="15">
    <source>
        <dbReference type="EMBL" id="PDH32809.1"/>
    </source>
</evidence>
<feature type="transmembrane region" description="Helical" evidence="14">
    <location>
        <begin position="398"/>
        <end position="423"/>
    </location>
</feature>
<evidence type="ECO:0000256" key="3">
    <source>
        <dbReference type="ARBA" id="ARBA00022448"/>
    </source>
</evidence>
<evidence type="ECO:0000256" key="8">
    <source>
        <dbReference type="ARBA" id="ARBA00023053"/>
    </source>
</evidence>
<dbReference type="Proteomes" id="UP000219329">
    <property type="component" value="Unassembled WGS sequence"/>
</dbReference>
<evidence type="ECO:0000256" key="14">
    <source>
        <dbReference type="RuleBase" id="RU366012"/>
    </source>
</evidence>
<comment type="similarity">
    <text evidence="2 13">Belongs to the sodium:solute symporter (SSF) (TC 2.A.21) family.</text>
</comment>
<keyword evidence="8 14" id="KW-0915">Sodium</keyword>
<dbReference type="GO" id="GO:0031402">
    <property type="term" value="F:sodium ion binding"/>
    <property type="evidence" value="ECO:0007669"/>
    <property type="project" value="UniProtKB-UniRule"/>
</dbReference>
<keyword evidence="5 14" id="KW-0812">Transmembrane</keyword>
<keyword evidence="7 14" id="KW-1133">Transmembrane helix</keyword>
<comment type="catalytic activity">
    <reaction evidence="12">
        <text>L-proline(in) + Na(+)(in) = L-proline(out) + Na(+)(out)</text>
        <dbReference type="Rhea" id="RHEA:28967"/>
        <dbReference type="ChEBI" id="CHEBI:29101"/>
        <dbReference type="ChEBI" id="CHEBI:60039"/>
    </reaction>
</comment>
<dbReference type="EMBL" id="NTJZ01000013">
    <property type="protein sequence ID" value="PDH32809.1"/>
    <property type="molecule type" value="Genomic_DNA"/>
</dbReference>
<evidence type="ECO:0000256" key="7">
    <source>
        <dbReference type="ARBA" id="ARBA00022989"/>
    </source>
</evidence>
<evidence type="ECO:0000256" key="5">
    <source>
        <dbReference type="ARBA" id="ARBA00022692"/>
    </source>
</evidence>
<dbReference type="CDD" id="cd11475">
    <property type="entry name" value="SLC5sbd_PutP"/>
    <property type="match status" value="1"/>
</dbReference>
<dbReference type="InterPro" id="IPR001734">
    <property type="entry name" value="Na/solute_symporter"/>
</dbReference>
<dbReference type="AlphaFoldDB" id="A0A2A5W8J4"/>
<dbReference type="Gene3D" id="1.20.1730.10">
    <property type="entry name" value="Sodium/glucose cotransporter"/>
    <property type="match status" value="1"/>
</dbReference>
<keyword evidence="14" id="KW-0997">Cell inner membrane</keyword>
<keyword evidence="6 14" id="KW-0769">Symport</keyword>
<organism evidence="15 16">
    <name type="scientific">OM182 bacterium MED-G28</name>
    <dbReference type="NCBI Taxonomy" id="1986256"/>
    <lineage>
        <taxon>Bacteria</taxon>
        <taxon>Pseudomonadati</taxon>
        <taxon>Pseudomonadota</taxon>
        <taxon>Gammaproteobacteria</taxon>
        <taxon>OMG group</taxon>
        <taxon>OM182 clade</taxon>
    </lineage>
</organism>
<sequence length="515" mass="56067">MIIIYFGVLMFLGYLASRRIRNMNDFVIGGKSLSFWVAAFSAQATGESAWLLLGLTGMGAMVGFSAYWVVIGELLGVAGCWFLMAKRFKRLTNKYDSMTVIDYMASRFQSKTHFLRILAAIVLSIFVLIYISAQIDATGSAFETFLQWDYLTGAIVGFVIVTIYCVAGGFLAAAWTDMFQGAVMLLCLMLLPLVAFLSISNADSIYDGLYAIEPGLVNMWGSGGLTLMNFSVVIGMALIGLGFLGSPQVFARLIAIRSEAEINRGKWVAVVFTILVDFSAVSIGVLGRYIFTTQGADPDIILGNGAQNVLSELVEFTFPPWIVGLYVAAVLSAIMSTVSSLLVMVAGAITHDLYEKIINPSLSDNDAAQMCRLITIGLAMSALAVAILVSVLSPDRTIFWFVIFGWAGIASTFCPMIILSLFWPKFTERAAIASMITGFCMTIISKFFLQSMETIGPYFTALETMPPSFLSALLVGYVVTILWPDDALEATYRGHLTSIDAEIEKPSESQRAAKI</sequence>
<proteinExistence type="inferred from homology"/>
<feature type="transmembrane region" description="Helical" evidence="14">
    <location>
        <begin position="153"/>
        <end position="175"/>
    </location>
</feature>
<feature type="transmembrane region" description="Helical" evidence="14">
    <location>
        <begin position="370"/>
        <end position="392"/>
    </location>
</feature>
<feature type="transmembrane region" description="Helical" evidence="14">
    <location>
        <begin position="182"/>
        <end position="199"/>
    </location>
</feature>
<evidence type="ECO:0000256" key="11">
    <source>
        <dbReference type="ARBA" id="ARBA00023201"/>
    </source>
</evidence>
<evidence type="ECO:0000256" key="13">
    <source>
        <dbReference type="RuleBase" id="RU362091"/>
    </source>
</evidence>
<feature type="transmembrane region" description="Helical" evidence="14">
    <location>
        <begin position="64"/>
        <end position="84"/>
    </location>
</feature>
<evidence type="ECO:0000256" key="1">
    <source>
        <dbReference type="ARBA" id="ARBA00004651"/>
    </source>
</evidence>
<accession>A0A2A5W8J4</accession>
<evidence type="ECO:0000313" key="16">
    <source>
        <dbReference type="Proteomes" id="UP000219329"/>
    </source>
</evidence>
<dbReference type="PANTHER" id="PTHR48086">
    <property type="entry name" value="SODIUM/PROLINE SYMPORTER-RELATED"/>
    <property type="match status" value="1"/>
</dbReference>
<keyword evidence="9 14" id="KW-0406">Ion transport</keyword>
<comment type="caution">
    <text evidence="15">The sequence shown here is derived from an EMBL/GenBank/DDBJ whole genome shotgun (WGS) entry which is preliminary data.</text>
</comment>
<dbReference type="InterPro" id="IPR050277">
    <property type="entry name" value="Sodium:Solute_Symporter"/>
</dbReference>
<evidence type="ECO:0000256" key="12">
    <source>
        <dbReference type="ARBA" id="ARBA00033708"/>
    </source>
</evidence>
<feature type="transmembrane region" description="Helical" evidence="14">
    <location>
        <begin position="26"/>
        <end position="44"/>
    </location>
</feature>
<feature type="transmembrane region" description="Helical" evidence="14">
    <location>
        <begin position="219"/>
        <end position="246"/>
    </location>
</feature>
<dbReference type="Pfam" id="PF00474">
    <property type="entry name" value="SSF"/>
    <property type="match status" value="1"/>
</dbReference>
<keyword evidence="14" id="KW-0029">Amino-acid transport</keyword>
<evidence type="ECO:0000256" key="9">
    <source>
        <dbReference type="ARBA" id="ARBA00023065"/>
    </source>
</evidence>
<comment type="function">
    <text evidence="14">Catalyzes the sodium-dependent uptake of extracellular L-proline.</text>
</comment>
<dbReference type="PANTHER" id="PTHR48086:SF3">
    <property type="entry name" value="SODIUM_PROLINE SYMPORTER"/>
    <property type="match status" value="1"/>
</dbReference>
<feature type="transmembrane region" description="Helical" evidence="14">
    <location>
        <begin position="267"/>
        <end position="291"/>
    </location>
</feature>
<keyword evidence="4" id="KW-1003">Cell membrane</keyword>
<dbReference type="InterPro" id="IPR011851">
    <property type="entry name" value="Na/Pro_symporter"/>
</dbReference>
<protein>
    <recommendedName>
        <fullName evidence="14">Sodium/proline symporter</fullName>
    </recommendedName>
    <alternativeName>
        <fullName evidence="14">Proline permease</fullName>
    </alternativeName>
</protein>
<dbReference type="InterPro" id="IPR038377">
    <property type="entry name" value="Na/Glc_symporter_sf"/>
</dbReference>
<dbReference type="GO" id="GO:0005886">
    <property type="term" value="C:plasma membrane"/>
    <property type="evidence" value="ECO:0007669"/>
    <property type="project" value="UniProtKB-SubCell"/>
</dbReference>
<feature type="transmembrane region" description="Helical" evidence="14">
    <location>
        <begin position="430"/>
        <end position="449"/>
    </location>
</feature>
<dbReference type="GO" id="GO:0005298">
    <property type="term" value="F:proline:sodium symporter activity"/>
    <property type="evidence" value="ECO:0007669"/>
    <property type="project" value="UniProtKB-UniRule"/>
</dbReference>
<name>A0A2A5W8J4_9GAMM</name>
<feature type="transmembrane region" description="Helical" evidence="14">
    <location>
        <begin position="321"/>
        <end position="349"/>
    </location>
</feature>
<evidence type="ECO:0000256" key="10">
    <source>
        <dbReference type="ARBA" id="ARBA00023136"/>
    </source>
</evidence>
<reference evidence="15 16" key="1">
    <citation type="submission" date="2017-08" db="EMBL/GenBank/DDBJ databases">
        <title>Fine stratification of microbial communities through a metagenomic profile of the photic zone.</title>
        <authorList>
            <person name="Haro-Moreno J.M."/>
            <person name="Lopez-Perez M."/>
            <person name="De La Torre J."/>
            <person name="Picazo A."/>
            <person name="Camacho A."/>
            <person name="Rodriguez-Valera F."/>
        </authorList>
    </citation>
    <scope>NUCLEOTIDE SEQUENCE [LARGE SCALE GENOMIC DNA]</scope>
    <source>
        <strain evidence="15">MED-G28</strain>
    </source>
</reference>
<evidence type="ECO:0000256" key="6">
    <source>
        <dbReference type="ARBA" id="ARBA00022847"/>
    </source>
</evidence>
<keyword evidence="11 14" id="KW-0739">Sodium transport</keyword>
<keyword evidence="3 14" id="KW-0813">Transport</keyword>
<evidence type="ECO:0000256" key="4">
    <source>
        <dbReference type="ARBA" id="ARBA00022475"/>
    </source>
</evidence>
<comment type="subcellular location">
    <subcellularLocation>
        <location evidence="14">Cell inner membrane</location>
        <topology evidence="14">Multi-pass membrane protein</topology>
    </subcellularLocation>
    <subcellularLocation>
        <location evidence="1">Cell membrane</location>
        <topology evidence="1">Multi-pass membrane protein</topology>
    </subcellularLocation>
</comment>
<gene>
    <name evidence="15" type="ORF">CNF02_10940</name>
</gene>